<protein>
    <submittedName>
        <fullName evidence="1">Uncharacterized protein</fullName>
    </submittedName>
</protein>
<dbReference type="Proteomes" id="UP000254554">
    <property type="component" value="Unassembled WGS sequence"/>
</dbReference>
<reference evidence="1 2" key="1">
    <citation type="submission" date="2018-06" db="EMBL/GenBank/DDBJ databases">
        <authorList>
            <consortium name="Pathogen Informatics"/>
            <person name="Doyle S."/>
        </authorList>
    </citation>
    <scope>NUCLEOTIDE SEQUENCE [LARGE SCALE GENOMIC DNA]</scope>
    <source>
        <strain evidence="1 2">NCTC11370</strain>
    </source>
</reference>
<name>A0A377G9S7_9GAMM</name>
<dbReference type="GeneID" id="93291898"/>
<dbReference type="SUPFAM" id="SSF53335">
    <property type="entry name" value="S-adenosyl-L-methionine-dependent methyltransferases"/>
    <property type="match status" value="1"/>
</dbReference>
<organism evidence="1 2">
    <name type="scientific">Fluoribacter dumoffii</name>
    <dbReference type="NCBI Taxonomy" id="463"/>
    <lineage>
        <taxon>Bacteria</taxon>
        <taxon>Pseudomonadati</taxon>
        <taxon>Pseudomonadota</taxon>
        <taxon>Gammaproteobacteria</taxon>
        <taxon>Legionellales</taxon>
        <taxon>Legionellaceae</taxon>
        <taxon>Fluoribacter</taxon>
    </lineage>
</organism>
<evidence type="ECO:0000313" key="2">
    <source>
        <dbReference type="Proteomes" id="UP000254554"/>
    </source>
</evidence>
<sequence length="299" mass="34399">MSGFETILSRQEKKWILDRRITRLSDNKEVQIYPMGAERYLASVLAGNQKKAYDIRTDIEGKNVLVIPGYGNSSFLFAQAGAQAITAYDKDPVTIAWMKAFKKYYLYCEYDKNGNPLPSIGELFAALTCWYPPLLTLVRGKFINFVSWIINPNALRRSYIHYMVELVQHAIQLKNQSNYELDKNIQFKVGTLDKLLKEDKNKTFDTAFVPYLLGVQNGVENENEIVQFLKQLIKIIPEGHILVSPSRDIKEYPILGKSYFITTGYSEIQEIPALKDYVIGEDKNWFRTQGLALFGTQHR</sequence>
<evidence type="ECO:0000313" key="1">
    <source>
        <dbReference type="EMBL" id="STO21464.1"/>
    </source>
</evidence>
<dbReference type="InterPro" id="IPR029063">
    <property type="entry name" value="SAM-dependent_MTases_sf"/>
</dbReference>
<keyword evidence="2" id="KW-1185">Reference proteome</keyword>
<dbReference type="STRING" id="1094715.GCA_000236165_00892"/>
<proteinExistence type="predicted"/>
<dbReference type="RefSeq" id="WP_010653740.1">
    <property type="nucleotide sequence ID" value="NZ_JAPHOO010000001.1"/>
</dbReference>
<accession>A0A377G9S7</accession>
<dbReference type="OrthoDB" id="5643756at2"/>
<dbReference type="EMBL" id="UGGT01000001">
    <property type="protein sequence ID" value="STO21464.1"/>
    <property type="molecule type" value="Genomic_DNA"/>
</dbReference>
<gene>
    <name evidence="1" type="ORF">NCTC11370_01531</name>
</gene>
<dbReference type="AlphaFoldDB" id="A0A377G9S7"/>